<evidence type="ECO:0000313" key="1">
    <source>
        <dbReference type="EMBL" id="AJQ97080.1"/>
    </source>
</evidence>
<proteinExistence type="predicted"/>
<reference evidence="1 2" key="1">
    <citation type="submission" date="2014-01" db="EMBL/GenBank/DDBJ databases">
        <title>Full genme sequencing of cellulolytic bacterium Gynuella sunshinyii YC6258T gen. nov., sp. nov.</title>
        <authorList>
            <person name="Khan H."/>
            <person name="Chung E.J."/>
            <person name="Chung Y.R."/>
        </authorList>
    </citation>
    <scope>NUCLEOTIDE SEQUENCE [LARGE SCALE GENOMIC DNA]</scope>
    <source>
        <strain evidence="1 2">YC6258</strain>
    </source>
</reference>
<protein>
    <submittedName>
        <fullName evidence="1">Uncharacterized protein</fullName>
    </submittedName>
</protein>
<dbReference type="Proteomes" id="UP000032266">
    <property type="component" value="Chromosome"/>
</dbReference>
<evidence type="ECO:0000313" key="2">
    <source>
        <dbReference type="Proteomes" id="UP000032266"/>
    </source>
</evidence>
<organism evidence="1 2">
    <name type="scientific">Gynuella sunshinyii YC6258</name>
    <dbReference type="NCBI Taxonomy" id="1445510"/>
    <lineage>
        <taxon>Bacteria</taxon>
        <taxon>Pseudomonadati</taxon>
        <taxon>Pseudomonadota</taxon>
        <taxon>Gammaproteobacteria</taxon>
        <taxon>Oceanospirillales</taxon>
        <taxon>Saccharospirillaceae</taxon>
        <taxon>Gynuella</taxon>
    </lineage>
</organism>
<gene>
    <name evidence="1" type="ORF">YC6258_05051</name>
</gene>
<sequence>MFRALVICSLINIKWDSPYEQEFLNSSLCRQSGINNLLKLVIYVL</sequence>
<accession>A0A0C5VCL9</accession>
<dbReference type="EMBL" id="CP007142">
    <property type="protein sequence ID" value="AJQ97080.1"/>
    <property type="molecule type" value="Genomic_DNA"/>
</dbReference>
<dbReference type="AlphaFoldDB" id="A0A0C5VCL9"/>
<keyword evidence="2" id="KW-1185">Reference proteome</keyword>
<dbReference type="KEGG" id="gsn:YC6258_05051"/>
<dbReference type="HOGENOM" id="CLU_3200431_0_0_6"/>
<name>A0A0C5VCL9_9GAMM</name>